<dbReference type="AlphaFoldDB" id="A0AB33JV78"/>
<gene>
    <name evidence="1" type="ORF">KCMC57_33300</name>
</gene>
<name>A0AB33JV78_9ACTN</name>
<accession>A0AB33JV78</accession>
<organism evidence="1">
    <name type="scientific">Kitasatospora sp. CMC57</name>
    <dbReference type="NCBI Taxonomy" id="3231513"/>
    <lineage>
        <taxon>Bacteria</taxon>
        <taxon>Bacillati</taxon>
        <taxon>Actinomycetota</taxon>
        <taxon>Actinomycetes</taxon>
        <taxon>Kitasatosporales</taxon>
        <taxon>Streptomycetaceae</taxon>
        <taxon>Kitasatospora</taxon>
    </lineage>
</organism>
<evidence type="ECO:0000313" key="1">
    <source>
        <dbReference type="EMBL" id="BFP46962.1"/>
    </source>
</evidence>
<dbReference type="EMBL" id="AP035881">
    <property type="protein sequence ID" value="BFP46962.1"/>
    <property type="molecule type" value="Genomic_DNA"/>
</dbReference>
<reference evidence="1" key="1">
    <citation type="submission" date="2024-07" db="EMBL/GenBank/DDBJ databases">
        <title>Complete genome sequences of cellulolytic bacteria, Kitasatospora sp. CMC57 and Streptomyces sp. CMC78, isolated from Japanese agricultural soil.</title>
        <authorList>
            <person name="Hashimoto T."/>
            <person name="Ito M."/>
            <person name="Iwamoto M."/>
            <person name="Fukahori D."/>
            <person name="Shoda T."/>
            <person name="Sakoda M."/>
            <person name="Morohoshi T."/>
            <person name="Mitsuboshi M."/>
            <person name="Nishizawa T."/>
        </authorList>
    </citation>
    <scope>NUCLEOTIDE SEQUENCE</scope>
    <source>
        <strain evidence="1">CMC57</strain>
    </source>
</reference>
<sequence length="269" mass="28347">MAAQAASGPEQQTGAPTEARDRFARLFDDLCGSVDVSAAQICREIPISSATLSGHRHGSRIPSAGLVASIHSRVSHHAALSGLQVPVTLKDLQLRRAQAVVEQKAAGRSTRADRAAAKKARAVMAASTQAVNSKPAADQQLPQTDVVYPGDCEPPRSVLPVPLPEVDRQHRSGDHTAWIGLEEVTQRLLNGQDRDAHLLLFEAGTTLPPGSVVDVISDVRGAGFAAAADAVLHSAGQREPHDTLRIVKLLNAAGRYDDANLLLDASTGN</sequence>
<dbReference type="RefSeq" id="WP_407989340.1">
    <property type="nucleotide sequence ID" value="NZ_AP035881.2"/>
</dbReference>
<protein>
    <submittedName>
        <fullName evidence="1">Uncharacterized protein</fullName>
    </submittedName>
</protein>
<proteinExistence type="predicted"/>